<proteinExistence type="predicted"/>
<dbReference type="InterPro" id="IPR012296">
    <property type="entry name" value="Nuclease_put_TT1808"/>
</dbReference>
<name>A0ABY3PLX3_9CYAN</name>
<keyword evidence="2" id="KW-0540">Nuclease</keyword>
<dbReference type="PANTHER" id="PTHR47152">
    <property type="entry name" value="SLR2084 PROTEIN-RELATED"/>
    <property type="match status" value="1"/>
</dbReference>
<keyword evidence="2" id="KW-0255">Endonuclease</keyword>
<evidence type="ECO:0000259" key="1">
    <source>
        <dbReference type="Pfam" id="PF05685"/>
    </source>
</evidence>
<dbReference type="InterPro" id="IPR011335">
    <property type="entry name" value="Restrct_endonuc-II-like"/>
</dbReference>
<dbReference type="Pfam" id="PF05685">
    <property type="entry name" value="Uma2"/>
    <property type="match status" value="1"/>
</dbReference>
<evidence type="ECO:0000313" key="3">
    <source>
        <dbReference type="Proteomes" id="UP001054846"/>
    </source>
</evidence>
<dbReference type="InterPro" id="IPR008538">
    <property type="entry name" value="Uma2"/>
</dbReference>
<sequence>MTNLAPSLDRTFLLTSISWESYDRLLAIIGNQPVHLTYDRGLLELMSPSYNHERYKKRLGRLVEILTEELNLPMIAGGSATFRRQDLDRGLEPDECFYIQNVAAVQGKAQIDLAVDPPPDLVIEIDVASSSLDRMSIYAAMGVTEVWRYKDRELIFYQLDPTIRQYRSVTYSLTFAFLAAADVIRFLQTYSESNDTELYRALRSWIQRYYLE</sequence>
<dbReference type="SUPFAM" id="SSF52980">
    <property type="entry name" value="Restriction endonuclease-like"/>
    <property type="match status" value="1"/>
</dbReference>
<protein>
    <submittedName>
        <fullName evidence="2">Uma2 family endonuclease</fullName>
    </submittedName>
</protein>
<evidence type="ECO:0000313" key="2">
    <source>
        <dbReference type="EMBL" id="UFP94656.1"/>
    </source>
</evidence>
<accession>A0ABY3PLX3</accession>
<reference evidence="2 3" key="1">
    <citation type="journal article" date="2021" name="Genome Biol. Evol.">
        <title>Complete Genome Sequencing of a Novel Gloeobacter Species from a Waterfall Cave in Mexico.</title>
        <authorList>
            <person name="Saw J.H."/>
            <person name="Cardona T."/>
            <person name="Montejano G."/>
        </authorList>
    </citation>
    <scope>NUCLEOTIDE SEQUENCE [LARGE SCALE GENOMIC DNA]</scope>
    <source>
        <strain evidence="2">MG652769</strain>
    </source>
</reference>
<keyword evidence="2" id="KW-0378">Hydrolase</keyword>
<gene>
    <name evidence="2" type="ORF">ISF26_23505</name>
</gene>
<feature type="domain" description="Putative restriction endonuclease" evidence="1">
    <location>
        <begin position="19"/>
        <end position="173"/>
    </location>
</feature>
<organism evidence="2 3">
    <name type="scientific">Gloeobacter morelensis MG652769</name>
    <dbReference type="NCBI Taxonomy" id="2781736"/>
    <lineage>
        <taxon>Bacteria</taxon>
        <taxon>Bacillati</taxon>
        <taxon>Cyanobacteriota</taxon>
        <taxon>Cyanophyceae</taxon>
        <taxon>Gloeobacterales</taxon>
        <taxon>Gloeobacteraceae</taxon>
        <taxon>Gloeobacter</taxon>
        <taxon>Gloeobacter morelensis</taxon>
    </lineage>
</organism>
<keyword evidence="3" id="KW-1185">Reference proteome</keyword>
<dbReference type="Gene3D" id="3.90.1570.10">
    <property type="entry name" value="tt1808, chain A"/>
    <property type="match status" value="1"/>
</dbReference>
<dbReference type="GO" id="GO:0004519">
    <property type="term" value="F:endonuclease activity"/>
    <property type="evidence" value="ECO:0007669"/>
    <property type="project" value="UniProtKB-KW"/>
</dbReference>
<dbReference type="RefSeq" id="WP_230841708.1">
    <property type="nucleotide sequence ID" value="NZ_CP063845.1"/>
</dbReference>
<dbReference type="CDD" id="cd06260">
    <property type="entry name" value="DUF820-like"/>
    <property type="match status" value="1"/>
</dbReference>
<dbReference type="PANTHER" id="PTHR47152:SF2">
    <property type="entry name" value="SLR2084 PROTEIN"/>
    <property type="match status" value="1"/>
</dbReference>
<dbReference type="EMBL" id="CP063845">
    <property type="protein sequence ID" value="UFP94656.1"/>
    <property type="molecule type" value="Genomic_DNA"/>
</dbReference>
<dbReference type="Proteomes" id="UP001054846">
    <property type="component" value="Chromosome"/>
</dbReference>